<name>A0A212J3I6_9FIRM</name>
<dbReference type="InterPro" id="IPR051556">
    <property type="entry name" value="N-term/lysine_N-AcTrnsfr"/>
</dbReference>
<dbReference type="GO" id="GO:0016747">
    <property type="term" value="F:acyltransferase activity, transferring groups other than amino-acyl groups"/>
    <property type="evidence" value="ECO:0007669"/>
    <property type="project" value="InterPro"/>
</dbReference>
<dbReference type="InterPro" id="IPR000182">
    <property type="entry name" value="GNAT_dom"/>
</dbReference>
<dbReference type="AlphaFoldDB" id="A0A212J3I6"/>
<dbReference type="Gene3D" id="3.40.630.30">
    <property type="match status" value="1"/>
</dbReference>
<dbReference type="PANTHER" id="PTHR42919">
    <property type="entry name" value="N-ALPHA-ACETYLTRANSFERASE"/>
    <property type="match status" value="1"/>
</dbReference>
<dbReference type="PANTHER" id="PTHR42919:SF8">
    <property type="entry name" value="N-ALPHA-ACETYLTRANSFERASE 50"/>
    <property type="match status" value="1"/>
</dbReference>
<evidence type="ECO:0000256" key="1">
    <source>
        <dbReference type="ARBA" id="ARBA00022679"/>
    </source>
</evidence>
<dbReference type="CDD" id="cd04301">
    <property type="entry name" value="NAT_SF"/>
    <property type="match status" value="1"/>
</dbReference>
<evidence type="ECO:0000313" key="4">
    <source>
        <dbReference type="EMBL" id="SBV93735.1"/>
    </source>
</evidence>
<accession>A0A212J3I6</accession>
<evidence type="ECO:0000259" key="3">
    <source>
        <dbReference type="PROSITE" id="PS51186"/>
    </source>
</evidence>
<feature type="domain" description="N-acetyltransferase" evidence="3">
    <location>
        <begin position="92"/>
        <end position="237"/>
    </location>
</feature>
<keyword evidence="2" id="KW-0012">Acyltransferase</keyword>
<dbReference type="SUPFAM" id="SSF55729">
    <property type="entry name" value="Acyl-CoA N-acyltransferases (Nat)"/>
    <property type="match status" value="1"/>
</dbReference>
<protein>
    <submittedName>
        <fullName evidence="4">Acetyltransferase, GNAT family</fullName>
    </submittedName>
</protein>
<dbReference type="Pfam" id="PF00583">
    <property type="entry name" value="Acetyltransf_1"/>
    <property type="match status" value="1"/>
</dbReference>
<sequence>MEPELKLYTNEIPAKGKGYFVIEKCWPDQLDEAVRRGSRDLLAQGATAIYVCSRDPAAVLCAGQGTGYRLEFRHDMLRMERALPAPSQPRRLTLEPMRREKSGAWLAIYNESFFDVPNSATYGQSDLAQVLEDGCACGFAMLDGVPVGVYELSFKEQNCPEIEGIGLLKGARGKGLGRELLYAAMELLAELGHERTHLRVSTANENAYALYRSAGFTVTELISHWYEVISEGDLGSV</sequence>
<gene>
    <name evidence="4" type="ORF">KL86CLO1_10419</name>
</gene>
<keyword evidence="1 4" id="KW-0808">Transferase</keyword>
<reference evidence="4" key="1">
    <citation type="submission" date="2016-04" db="EMBL/GenBank/DDBJ databases">
        <authorList>
            <person name="Evans L.H."/>
            <person name="Alamgir A."/>
            <person name="Owens N."/>
            <person name="Weber N.D."/>
            <person name="Virtaneva K."/>
            <person name="Barbian K."/>
            <person name="Babar A."/>
            <person name="Rosenke K."/>
        </authorList>
    </citation>
    <scope>NUCLEOTIDE SEQUENCE</scope>
    <source>
        <strain evidence="4">86</strain>
    </source>
</reference>
<dbReference type="EMBL" id="FLUN01000001">
    <property type="protein sequence ID" value="SBV93735.1"/>
    <property type="molecule type" value="Genomic_DNA"/>
</dbReference>
<proteinExistence type="predicted"/>
<organism evidence="4">
    <name type="scientific">uncultured Eubacteriales bacterium</name>
    <dbReference type="NCBI Taxonomy" id="172733"/>
    <lineage>
        <taxon>Bacteria</taxon>
        <taxon>Bacillati</taxon>
        <taxon>Bacillota</taxon>
        <taxon>Clostridia</taxon>
        <taxon>Eubacteriales</taxon>
        <taxon>environmental samples</taxon>
    </lineage>
</organism>
<dbReference type="InterPro" id="IPR016181">
    <property type="entry name" value="Acyl_CoA_acyltransferase"/>
</dbReference>
<evidence type="ECO:0000256" key="2">
    <source>
        <dbReference type="ARBA" id="ARBA00023315"/>
    </source>
</evidence>
<dbReference type="PROSITE" id="PS51186">
    <property type="entry name" value="GNAT"/>
    <property type="match status" value="1"/>
</dbReference>